<keyword evidence="1" id="KW-0472">Membrane</keyword>
<dbReference type="Proteomes" id="UP000004725">
    <property type="component" value="Unassembled WGS sequence"/>
</dbReference>
<dbReference type="Pfam" id="PF04531">
    <property type="entry name" value="Phage_holin_1"/>
    <property type="match status" value="1"/>
</dbReference>
<evidence type="ECO:0000313" key="2">
    <source>
        <dbReference type="EMBL" id="EIM05218.1"/>
    </source>
</evidence>
<dbReference type="InterPro" id="IPR006485">
    <property type="entry name" value="Phage-like_holin"/>
</dbReference>
<keyword evidence="1" id="KW-0812">Transmembrane</keyword>
<evidence type="ECO:0000256" key="1">
    <source>
        <dbReference type="SAM" id="Phobius"/>
    </source>
</evidence>
<evidence type="ECO:0008006" key="4">
    <source>
        <dbReference type="Google" id="ProtNLM"/>
    </source>
</evidence>
<protein>
    <recommendedName>
        <fullName evidence="4">Holin</fullName>
    </recommendedName>
</protein>
<sequence length="74" mass="8051">MFEKIIVRIQNPKVLIGTVSGILLILVNFDVISIDLSNQITDLVNAILSIGISVGIFANPESHMTNGKEDNSRT</sequence>
<proteinExistence type="predicted"/>
<evidence type="ECO:0000313" key="3">
    <source>
        <dbReference type="Proteomes" id="UP000004725"/>
    </source>
</evidence>
<feature type="transmembrane region" description="Helical" evidence="1">
    <location>
        <begin position="14"/>
        <end position="34"/>
    </location>
</feature>
<organism evidence="2 3">
    <name type="scientific">Planococcus antarcticus DSM 14505</name>
    <dbReference type="NCBI Taxonomy" id="1185653"/>
    <lineage>
        <taxon>Bacteria</taxon>
        <taxon>Bacillati</taxon>
        <taxon>Bacillota</taxon>
        <taxon>Bacilli</taxon>
        <taxon>Bacillales</taxon>
        <taxon>Caryophanaceae</taxon>
        <taxon>Planococcus</taxon>
    </lineage>
</organism>
<feature type="transmembrane region" description="Helical" evidence="1">
    <location>
        <begin position="40"/>
        <end position="58"/>
    </location>
</feature>
<accession>A0AA87LNL3</accession>
<keyword evidence="1" id="KW-1133">Transmembrane helix</keyword>
<name>A0AA87LNL3_9BACL</name>
<dbReference type="EMBL" id="AJYB01000084">
    <property type="protein sequence ID" value="EIM05218.1"/>
    <property type="molecule type" value="Genomic_DNA"/>
</dbReference>
<dbReference type="RefSeq" id="WP_006831406.1">
    <property type="nucleotide sequence ID" value="NZ_AJYB01000084.1"/>
</dbReference>
<reference evidence="2 3" key="1">
    <citation type="journal article" date="2012" name="J. Bacteriol.">
        <title>Genome Sequence of the Antarctic Psychrophile Bacterium Planococcus antarcticus DSM 14505.</title>
        <authorList>
            <person name="Margolles A."/>
            <person name="Gueimonde M."/>
            <person name="Sanchez B."/>
        </authorList>
    </citation>
    <scope>NUCLEOTIDE SEQUENCE [LARGE SCALE GENOMIC DNA]</scope>
    <source>
        <strain evidence="2 3">DSM 14505</strain>
    </source>
</reference>
<gene>
    <name evidence="2" type="ORF">A1A1_17310</name>
</gene>
<comment type="caution">
    <text evidence="2">The sequence shown here is derived from an EMBL/GenBank/DDBJ whole genome shotgun (WGS) entry which is preliminary data.</text>
</comment>
<dbReference type="AlphaFoldDB" id="A0AA87LNL3"/>